<keyword evidence="2" id="KW-1185">Reference proteome</keyword>
<name>A0AAD7JGJ6_9AGAR</name>
<dbReference type="InterPro" id="IPR036322">
    <property type="entry name" value="WD40_repeat_dom_sf"/>
</dbReference>
<dbReference type="EMBL" id="JARKIB010000033">
    <property type="protein sequence ID" value="KAJ7762106.1"/>
    <property type="molecule type" value="Genomic_DNA"/>
</dbReference>
<evidence type="ECO:0000313" key="1">
    <source>
        <dbReference type="EMBL" id="KAJ7762106.1"/>
    </source>
</evidence>
<dbReference type="InterPro" id="IPR001680">
    <property type="entry name" value="WD40_rpt"/>
</dbReference>
<accession>A0AAD7JGJ6</accession>
<comment type="caution">
    <text evidence="1">The sequence shown here is derived from an EMBL/GenBank/DDBJ whole genome shotgun (WGS) entry which is preliminary data.</text>
</comment>
<dbReference type="PANTHER" id="PTHR19855:SF11">
    <property type="entry name" value="RIBOSOME BIOGENESIS PROTEIN WDR12"/>
    <property type="match status" value="1"/>
</dbReference>
<evidence type="ECO:0008006" key="3">
    <source>
        <dbReference type="Google" id="ProtNLM"/>
    </source>
</evidence>
<protein>
    <recommendedName>
        <fullName evidence="3">WD40 repeat-like protein</fullName>
    </recommendedName>
</protein>
<proteinExistence type="predicted"/>
<dbReference type="SUPFAM" id="SSF50978">
    <property type="entry name" value="WD40 repeat-like"/>
    <property type="match status" value="1"/>
</dbReference>
<dbReference type="AlphaFoldDB" id="A0AAD7JGJ6"/>
<dbReference type="SMART" id="SM00320">
    <property type="entry name" value="WD40"/>
    <property type="match status" value="2"/>
</dbReference>
<dbReference type="Proteomes" id="UP001215598">
    <property type="component" value="Unassembled WGS sequence"/>
</dbReference>
<evidence type="ECO:0000313" key="2">
    <source>
        <dbReference type="Proteomes" id="UP001215598"/>
    </source>
</evidence>
<reference evidence="1" key="1">
    <citation type="submission" date="2023-03" db="EMBL/GenBank/DDBJ databases">
        <title>Massive genome expansion in bonnet fungi (Mycena s.s.) driven by repeated elements and novel gene families across ecological guilds.</title>
        <authorList>
            <consortium name="Lawrence Berkeley National Laboratory"/>
            <person name="Harder C.B."/>
            <person name="Miyauchi S."/>
            <person name="Viragh M."/>
            <person name="Kuo A."/>
            <person name="Thoen E."/>
            <person name="Andreopoulos B."/>
            <person name="Lu D."/>
            <person name="Skrede I."/>
            <person name="Drula E."/>
            <person name="Henrissat B."/>
            <person name="Morin E."/>
            <person name="Kohler A."/>
            <person name="Barry K."/>
            <person name="LaButti K."/>
            <person name="Morin E."/>
            <person name="Salamov A."/>
            <person name="Lipzen A."/>
            <person name="Mereny Z."/>
            <person name="Hegedus B."/>
            <person name="Baldrian P."/>
            <person name="Stursova M."/>
            <person name="Weitz H."/>
            <person name="Taylor A."/>
            <person name="Grigoriev I.V."/>
            <person name="Nagy L.G."/>
            <person name="Martin F."/>
            <person name="Kauserud H."/>
        </authorList>
    </citation>
    <scope>NUCLEOTIDE SEQUENCE</scope>
    <source>
        <strain evidence="1">CBHHK182m</strain>
    </source>
</reference>
<gene>
    <name evidence="1" type="ORF">B0H16DRAFT_1529701</name>
</gene>
<sequence length="617" mass="68036">MALHSVKVACKGLEGKLYDIGDDDLGARVPTLLKEACALVRRADPADPAFPDVVDRVSQTVNVGISLAYGSGQVDYLPSFAHTRRFPLLQGPNTLFHIFTPPIHEALLPAINALFEPWKTHPLFIVAFWIFNCVFALALPKPWDKTPRPSPSSSRLSRFYRHPVSSQPGAFQNVSQARCEISSDEAFSEPMRLVNNGSCIVLPSMGGYKQRTPILTYYILDDTNQQPFPLTVRHADVGLSNLAYAATTDEQRKLIFVADSYRIKSYAWRDRITGKIHKTGLPMHTFASRKHTGPLTVLTSGTLLRGGEGSAAVWKLDGLPTHGRGENTRIGGRFKQDSWRDDCDEIEGSAGSKHTSIIKFADSSVSPAVWHPHPGLPGTMLCSSNPAESQDWSFISLDLEHGGKTLSRYFGNGGGICDFSTSAADPNVFATGASDGHARLHDTRTPLPVLTFCAGTGQEDCGGIALVHPDGLPTLFTGSTKDQVIRLWDIRARKMIYELSTGNTSVNGMTWYDAQNVLYVSTTCSFMDRNGYTSDYRRARLPASMLPEPVPAGGMPNYDEDGEFDKCWPKQAIHSEGYWGEVFDAGHHRLFRYAFKSNPEPIVPEYGRATVRDPPYY</sequence>
<dbReference type="Gene3D" id="2.130.10.10">
    <property type="entry name" value="YVTN repeat-like/Quinoprotein amine dehydrogenase"/>
    <property type="match status" value="1"/>
</dbReference>
<dbReference type="PANTHER" id="PTHR19855">
    <property type="entry name" value="WD40 REPEAT PROTEIN 12, 37"/>
    <property type="match status" value="1"/>
</dbReference>
<dbReference type="InterPro" id="IPR015943">
    <property type="entry name" value="WD40/YVTN_repeat-like_dom_sf"/>
</dbReference>
<organism evidence="1 2">
    <name type="scientific">Mycena metata</name>
    <dbReference type="NCBI Taxonomy" id="1033252"/>
    <lineage>
        <taxon>Eukaryota</taxon>
        <taxon>Fungi</taxon>
        <taxon>Dikarya</taxon>
        <taxon>Basidiomycota</taxon>
        <taxon>Agaricomycotina</taxon>
        <taxon>Agaricomycetes</taxon>
        <taxon>Agaricomycetidae</taxon>
        <taxon>Agaricales</taxon>
        <taxon>Marasmiineae</taxon>
        <taxon>Mycenaceae</taxon>
        <taxon>Mycena</taxon>
    </lineage>
</organism>